<protein>
    <submittedName>
        <fullName evidence="2">N-acetyltransferase</fullName>
    </submittedName>
</protein>
<evidence type="ECO:0000313" key="2">
    <source>
        <dbReference type="EMBL" id="RIN02473.1"/>
    </source>
</evidence>
<gene>
    <name evidence="2" type="ORF">BU112_02290</name>
</gene>
<evidence type="ECO:0000313" key="3">
    <source>
        <dbReference type="Proteomes" id="UP000286317"/>
    </source>
</evidence>
<dbReference type="PROSITE" id="PS51186">
    <property type="entry name" value="GNAT"/>
    <property type="match status" value="1"/>
</dbReference>
<dbReference type="Proteomes" id="UP000286317">
    <property type="component" value="Unassembled WGS sequence"/>
</dbReference>
<evidence type="ECO:0000259" key="1">
    <source>
        <dbReference type="PROSITE" id="PS51186"/>
    </source>
</evidence>
<feature type="domain" description="N-acetyltransferase" evidence="1">
    <location>
        <begin position="14"/>
        <end position="184"/>
    </location>
</feature>
<dbReference type="Pfam" id="PF13302">
    <property type="entry name" value="Acetyltransf_3"/>
    <property type="match status" value="1"/>
</dbReference>
<dbReference type="Gene3D" id="3.40.630.30">
    <property type="match status" value="1"/>
</dbReference>
<accession>A0A418II96</accession>
<name>A0A418II96_9STAP</name>
<dbReference type="PANTHER" id="PTHR43792">
    <property type="entry name" value="GNAT FAMILY, PUTATIVE (AFU_ORTHOLOGUE AFUA_3G00765)-RELATED-RELATED"/>
    <property type="match status" value="1"/>
</dbReference>
<dbReference type="OrthoDB" id="9798081at2"/>
<keyword evidence="3" id="KW-1185">Reference proteome</keyword>
<dbReference type="InterPro" id="IPR000182">
    <property type="entry name" value="GNAT_dom"/>
</dbReference>
<dbReference type="InterPro" id="IPR051531">
    <property type="entry name" value="N-acetyltransferase"/>
</dbReference>
<sequence length="190" mass="22892">MKKNLWLHFTTQRLIIRPLEEKDYESWLQGFVNRKPSQYKHDKGQLDMSEATEPWFAALVTRQQEAIESDDLYIFGIFDKAHNHLGMLNIKNLSRDNFQWAEIGYFIHNQHWHQGYAYEALTELIKQTRDTLKFHRIEAHINIDNPRSVNLIEKVGFQFECIRKGFIFENGQWTDHYVYYLNTHDEILKM</sequence>
<dbReference type="EMBL" id="QXUF01000010">
    <property type="protein sequence ID" value="RIN02473.1"/>
    <property type="molecule type" value="Genomic_DNA"/>
</dbReference>
<organism evidence="2 3">
    <name type="scientific">Staphylococcus shinii</name>
    <dbReference type="NCBI Taxonomy" id="2912228"/>
    <lineage>
        <taxon>Bacteria</taxon>
        <taxon>Bacillati</taxon>
        <taxon>Bacillota</taxon>
        <taxon>Bacilli</taxon>
        <taxon>Bacillales</taxon>
        <taxon>Staphylococcaceae</taxon>
        <taxon>Staphylococcus</taxon>
    </lineage>
</organism>
<dbReference type="GO" id="GO:0016747">
    <property type="term" value="F:acyltransferase activity, transferring groups other than amino-acyl groups"/>
    <property type="evidence" value="ECO:0007669"/>
    <property type="project" value="InterPro"/>
</dbReference>
<reference evidence="2 3" key="1">
    <citation type="journal article" date="2016" name="Front. Microbiol.">
        <title>Comprehensive Phylogenetic Analysis of Bovine Non-aureus Staphylococci Species Based on Whole-Genome Sequencing.</title>
        <authorList>
            <person name="Naushad S."/>
            <person name="Barkema H.W."/>
            <person name="Luby C."/>
            <person name="Condas L.A."/>
            <person name="Nobrega D.B."/>
            <person name="Carson D.A."/>
            <person name="De Buck J."/>
        </authorList>
    </citation>
    <scope>NUCLEOTIDE SEQUENCE [LARGE SCALE GENOMIC DNA]</scope>
    <source>
        <strain evidence="2 3">SNUC 4554</strain>
    </source>
</reference>
<dbReference type="AlphaFoldDB" id="A0A418II96"/>
<dbReference type="SUPFAM" id="SSF55729">
    <property type="entry name" value="Acyl-CoA N-acyltransferases (Nat)"/>
    <property type="match status" value="1"/>
</dbReference>
<dbReference type="RefSeq" id="WP_069792823.1">
    <property type="nucleotide sequence ID" value="NZ_CP149862.1"/>
</dbReference>
<comment type="caution">
    <text evidence="2">The sequence shown here is derived from an EMBL/GenBank/DDBJ whole genome shotgun (WGS) entry which is preliminary data.</text>
</comment>
<dbReference type="InterPro" id="IPR016181">
    <property type="entry name" value="Acyl_CoA_acyltransferase"/>
</dbReference>
<proteinExistence type="predicted"/>